<dbReference type="InterPro" id="IPR020578">
    <property type="entry name" value="Aminotrans_V_PyrdxlP_BS"/>
</dbReference>
<feature type="active site" description="Cysteine persulfide intermediate" evidence="13">
    <location>
        <position position="328"/>
    </location>
</feature>
<dbReference type="SUPFAM" id="SSF53383">
    <property type="entry name" value="PLP-dependent transferases"/>
    <property type="match status" value="1"/>
</dbReference>
<evidence type="ECO:0000313" key="16">
    <source>
        <dbReference type="EMBL" id="QQB19664.1"/>
    </source>
</evidence>
<evidence type="ECO:0000256" key="3">
    <source>
        <dbReference type="ARBA" id="ARBA00006490"/>
    </source>
</evidence>
<evidence type="ECO:0000256" key="10">
    <source>
        <dbReference type="ARBA" id="ARBA00023014"/>
    </source>
</evidence>
<feature type="binding site" evidence="13">
    <location>
        <position position="183"/>
    </location>
    <ligand>
        <name>pyridoxal 5'-phosphate</name>
        <dbReference type="ChEBI" id="CHEBI:597326"/>
    </ligand>
</feature>
<evidence type="ECO:0000256" key="6">
    <source>
        <dbReference type="ARBA" id="ARBA00022714"/>
    </source>
</evidence>
<feature type="binding site" evidence="13">
    <location>
        <begin position="203"/>
        <end position="205"/>
    </location>
    <ligand>
        <name>pyridoxal 5'-phosphate</name>
        <dbReference type="ChEBI" id="CHEBI:597326"/>
    </ligand>
</feature>
<dbReference type="InterPro" id="IPR015424">
    <property type="entry name" value="PyrdxlP-dep_Trfase"/>
</dbReference>
<keyword evidence="6 13" id="KW-0001">2Fe-2S</keyword>
<dbReference type="PANTHER" id="PTHR11601">
    <property type="entry name" value="CYSTEINE DESULFURYLASE FAMILY MEMBER"/>
    <property type="match status" value="1"/>
</dbReference>
<dbReference type="EC" id="2.8.1.7" evidence="4 13"/>
<keyword evidence="5 13" id="KW-0808">Transferase</keyword>
<evidence type="ECO:0000256" key="12">
    <source>
        <dbReference type="ARBA" id="ARBA00072125"/>
    </source>
</evidence>
<feature type="binding site" evidence="13">
    <location>
        <position position="243"/>
    </location>
    <ligand>
        <name>pyridoxal 5'-phosphate</name>
        <dbReference type="ChEBI" id="CHEBI:597326"/>
    </ligand>
</feature>
<evidence type="ECO:0000256" key="14">
    <source>
        <dbReference type="RuleBase" id="RU004504"/>
    </source>
</evidence>
<comment type="cofactor">
    <cofactor evidence="1 13 14">
        <name>pyridoxal 5'-phosphate</name>
        <dbReference type="ChEBI" id="CHEBI:597326"/>
    </cofactor>
</comment>
<evidence type="ECO:0000313" key="18">
    <source>
        <dbReference type="Proteomes" id="UP000595481"/>
    </source>
</evidence>
<comment type="similarity">
    <text evidence="3 13">Belongs to the class-V pyridoxal-phosphate-dependent aminotransferase family. NifS/IscS subfamily.</text>
</comment>
<dbReference type="GO" id="GO:0044571">
    <property type="term" value="P:[2Fe-2S] cluster assembly"/>
    <property type="evidence" value="ECO:0007669"/>
    <property type="project" value="UniProtKB-UniRule"/>
</dbReference>
<dbReference type="GO" id="GO:0051537">
    <property type="term" value="F:2 iron, 2 sulfur cluster binding"/>
    <property type="evidence" value="ECO:0007669"/>
    <property type="project" value="UniProtKB-UniRule"/>
</dbReference>
<evidence type="ECO:0000256" key="7">
    <source>
        <dbReference type="ARBA" id="ARBA00022723"/>
    </source>
</evidence>
<dbReference type="PIRSF" id="PIRSF005572">
    <property type="entry name" value="NifS"/>
    <property type="match status" value="1"/>
</dbReference>
<evidence type="ECO:0000313" key="17">
    <source>
        <dbReference type="EMBL" id="QWL63249.1"/>
    </source>
</evidence>
<comment type="catalytic activity">
    <reaction evidence="11 13">
        <text>(sulfur carrier)-H + L-cysteine = (sulfur carrier)-SH + L-alanine</text>
        <dbReference type="Rhea" id="RHEA:43892"/>
        <dbReference type="Rhea" id="RHEA-COMP:14737"/>
        <dbReference type="Rhea" id="RHEA-COMP:14739"/>
        <dbReference type="ChEBI" id="CHEBI:29917"/>
        <dbReference type="ChEBI" id="CHEBI:35235"/>
        <dbReference type="ChEBI" id="CHEBI:57972"/>
        <dbReference type="ChEBI" id="CHEBI:64428"/>
        <dbReference type="EC" id="2.8.1.7"/>
    </reaction>
</comment>
<evidence type="ECO:0000256" key="11">
    <source>
        <dbReference type="ARBA" id="ARBA00050776"/>
    </source>
</evidence>
<name>A0ABD7EQ70_AERJA</name>
<dbReference type="InterPro" id="IPR015422">
    <property type="entry name" value="PyrdxlP-dep_Trfase_small"/>
</dbReference>
<evidence type="ECO:0000313" key="19">
    <source>
        <dbReference type="Proteomes" id="UP000679312"/>
    </source>
</evidence>
<dbReference type="Proteomes" id="UP000595481">
    <property type="component" value="Chromosome"/>
</dbReference>
<feature type="binding site" description="via persulfide group" evidence="13">
    <location>
        <position position="328"/>
    </location>
    <ligand>
        <name>[2Fe-2S] cluster</name>
        <dbReference type="ChEBI" id="CHEBI:190135"/>
        <note>ligand shared with IscU</note>
    </ligand>
</feature>
<dbReference type="Gene3D" id="3.90.1150.10">
    <property type="entry name" value="Aspartate Aminotransferase, domain 1"/>
    <property type="match status" value="1"/>
</dbReference>
<evidence type="ECO:0000256" key="4">
    <source>
        <dbReference type="ARBA" id="ARBA00012239"/>
    </source>
</evidence>
<keyword evidence="10 13" id="KW-0411">Iron-sulfur</keyword>
<feature type="domain" description="Aminotransferase class V" evidence="15">
    <location>
        <begin position="5"/>
        <end position="368"/>
    </location>
</feature>
<dbReference type="InterPro" id="IPR000192">
    <property type="entry name" value="Aminotrans_V_dom"/>
</dbReference>
<comment type="subunit">
    <text evidence="13">Homodimer. Forms a heterotetramer with IscU, interacts with other sulfur acceptors.</text>
</comment>
<dbReference type="EMBL" id="CP053881">
    <property type="protein sequence ID" value="QWL63249.1"/>
    <property type="molecule type" value="Genomic_DNA"/>
</dbReference>
<dbReference type="Pfam" id="PF00266">
    <property type="entry name" value="Aminotran_5"/>
    <property type="match status" value="1"/>
</dbReference>
<evidence type="ECO:0000256" key="2">
    <source>
        <dbReference type="ARBA" id="ARBA00005151"/>
    </source>
</evidence>
<dbReference type="RefSeq" id="WP_041207416.1">
    <property type="nucleotide sequence ID" value="NZ_CAWMFX010000058.1"/>
</dbReference>
<comment type="pathway">
    <text evidence="2 13">Cofactor biosynthesis; iron-sulfur cluster biosynthesis.</text>
</comment>
<sequence length="404" mass="45048">MKLPIYLDYSATCPVDPRVAEKMMQCLTMDGLFGNPASRSHRFGWQAEEAVDLARNQVAELIGADPREIVFTSGATESDNLAIKGVAHFYASKGKHIITSKTEHKAVLDTCRQLEREGFEVTYLEPMPNGLFTLEMIENAMRDDTILVSMMHVNNEIGVIQDIKGLGELCRSRKILLHVDAAQSVGKVEIDVEAMKIDLLSLSAHKIYGPKGIGALYVRRKPRVRIEAQMHGGGHERGMRSGTLPTHQIVGMGEAFRIAKEEMASEHERVMTLRQRLWDGLKDIEAVYLNGDLEQRVSGNLNVSFAYVEGESLIMALKDLAVSSGSACTSASLEPSYVLRALGLNDELAHSSIRFSIGRFTTEEEIDYAVKLIRDSIGRLREMSPLWEMYKDGVDLNTVEWAHH</sequence>
<dbReference type="GO" id="GO:0046872">
    <property type="term" value="F:metal ion binding"/>
    <property type="evidence" value="ECO:0007669"/>
    <property type="project" value="UniProtKB-KW"/>
</dbReference>
<dbReference type="NCBIfam" id="TIGR02006">
    <property type="entry name" value="IscS"/>
    <property type="match status" value="1"/>
</dbReference>
<dbReference type="GeneID" id="69553506"/>
<keyword evidence="18" id="KW-1185">Reference proteome</keyword>
<dbReference type="Proteomes" id="UP000679312">
    <property type="component" value="Chromosome"/>
</dbReference>
<keyword evidence="7 13" id="KW-0479">Metal-binding</keyword>
<accession>A0ABD7EQ70</accession>
<keyword evidence="13" id="KW-0963">Cytoplasm</keyword>
<dbReference type="InterPro" id="IPR010240">
    <property type="entry name" value="Cys_deSase_IscS"/>
</dbReference>
<dbReference type="GO" id="GO:1990221">
    <property type="term" value="C:L-cysteine desulfurase complex"/>
    <property type="evidence" value="ECO:0007669"/>
    <property type="project" value="UniProtKB-ARBA"/>
</dbReference>
<dbReference type="FunFam" id="3.40.640.10:FF:000003">
    <property type="entry name" value="Cysteine desulfurase IscS"/>
    <property type="match status" value="1"/>
</dbReference>
<gene>
    <name evidence="13" type="primary">iscS</name>
    <name evidence="17" type="ORF">HQ399_13800</name>
    <name evidence="16" type="ORF">I6H43_19520</name>
</gene>
<keyword evidence="9 13" id="KW-0408">Iron</keyword>
<feature type="binding site" evidence="13">
    <location>
        <begin position="75"/>
        <end position="76"/>
    </location>
    <ligand>
        <name>pyridoxal 5'-phosphate</name>
        <dbReference type="ChEBI" id="CHEBI:597326"/>
    </ligand>
</feature>
<organism evidence="17 19">
    <name type="scientific">Aeromonas jandaei</name>
    <dbReference type="NCBI Taxonomy" id="650"/>
    <lineage>
        <taxon>Bacteria</taxon>
        <taxon>Pseudomonadati</taxon>
        <taxon>Pseudomonadota</taxon>
        <taxon>Gammaproteobacteria</taxon>
        <taxon>Aeromonadales</taxon>
        <taxon>Aeromonadaceae</taxon>
        <taxon>Aeromonas</taxon>
    </lineage>
</organism>
<comment type="function">
    <text evidence="13">Master enzyme that delivers sulfur to a number of partners involved in Fe-S cluster assembly, tRNA modification or cofactor biosynthesis. Catalyzes the removal of elemental sulfur atoms from cysteine to produce alanine. Functions as a sulfur delivery protein for Fe-S cluster synthesis onto IscU, an Fe-S scaffold assembly protein, as well as other S acceptor proteins.</text>
</comment>
<evidence type="ECO:0000256" key="8">
    <source>
        <dbReference type="ARBA" id="ARBA00022898"/>
    </source>
</evidence>
<evidence type="ECO:0000256" key="9">
    <source>
        <dbReference type="ARBA" id="ARBA00023004"/>
    </source>
</evidence>
<dbReference type="FunFam" id="3.90.1150.10:FF:000002">
    <property type="entry name" value="Cysteine desulfurase IscS"/>
    <property type="match status" value="1"/>
</dbReference>
<evidence type="ECO:0000259" key="15">
    <source>
        <dbReference type="Pfam" id="PF00266"/>
    </source>
</evidence>
<dbReference type="GO" id="GO:0030170">
    <property type="term" value="F:pyridoxal phosphate binding"/>
    <property type="evidence" value="ECO:0007669"/>
    <property type="project" value="UniProtKB-UniRule"/>
</dbReference>
<feature type="binding site" evidence="13">
    <location>
        <position position="155"/>
    </location>
    <ligand>
        <name>pyridoxal 5'-phosphate</name>
        <dbReference type="ChEBI" id="CHEBI:597326"/>
    </ligand>
</feature>
<dbReference type="HAMAP" id="MF_00331">
    <property type="entry name" value="Cys_desulf_IscS"/>
    <property type="match status" value="1"/>
</dbReference>
<dbReference type="NCBIfam" id="NF010611">
    <property type="entry name" value="PRK14012.1"/>
    <property type="match status" value="1"/>
</dbReference>
<dbReference type="GO" id="GO:0031071">
    <property type="term" value="F:cysteine desulfurase activity"/>
    <property type="evidence" value="ECO:0007669"/>
    <property type="project" value="UniProtKB-UniRule"/>
</dbReference>
<keyword evidence="8 13" id="KW-0663">Pyridoxal phosphate</keyword>
<proteinExistence type="inferred from homology"/>
<reference evidence="17" key="1">
    <citation type="submission" date="2020-05" db="EMBL/GenBank/DDBJ databases">
        <authorList>
            <person name="Liao W."/>
            <person name="He Y."/>
            <person name="Tan R."/>
            <person name="He X."/>
            <person name="Yang Z."/>
        </authorList>
    </citation>
    <scope>NUCLEOTIDE SEQUENCE</scope>
    <source>
        <strain evidence="17">4608</strain>
    </source>
</reference>
<evidence type="ECO:0000256" key="1">
    <source>
        <dbReference type="ARBA" id="ARBA00001933"/>
    </source>
</evidence>
<dbReference type="PANTHER" id="PTHR11601:SF34">
    <property type="entry name" value="CYSTEINE DESULFURASE"/>
    <property type="match status" value="1"/>
</dbReference>
<comment type="subcellular location">
    <subcellularLocation>
        <location evidence="13">Cytoplasm</location>
    </subcellularLocation>
</comment>
<dbReference type="PROSITE" id="PS00595">
    <property type="entry name" value="AA_TRANSFER_CLASS_5"/>
    <property type="match status" value="1"/>
</dbReference>
<dbReference type="Gene3D" id="3.40.640.10">
    <property type="entry name" value="Type I PLP-dependent aspartate aminotransferase-like (Major domain)"/>
    <property type="match status" value="1"/>
</dbReference>
<protein>
    <recommendedName>
        <fullName evidence="12 13">Cysteine desulfurase IscS</fullName>
        <ecNumber evidence="4 13">2.8.1.7</ecNumber>
    </recommendedName>
</protein>
<dbReference type="InterPro" id="IPR015421">
    <property type="entry name" value="PyrdxlP-dep_Trfase_major"/>
</dbReference>
<reference evidence="16 18" key="2">
    <citation type="submission" date="2020-12" db="EMBL/GenBank/DDBJ databases">
        <title>FDA dAtabase for Regulatory Grade micrObial Sequences (FDA-ARGOS): Supporting development and validation of Infectious Disease Dx tests.</title>
        <authorList>
            <person name="Sproer C."/>
            <person name="Gronow S."/>
            <person name="Severitt S."/>
            <person name="Schroder I."/>
            <person name="Tallon L."/>
            <person name="Sadzewicz L."/>
            <person name="Zhao X."/>
            <person name="Boylan J."/>
            <person name="Ott S."/>
            <person name="Bowen H."/>
            <person name="Vavikolanu K."/>
            <person name="Mehta A."/>
            <person name="Aluvathingal J."/>
            <person name="Nadendla S."/>
            <person name="Lowell S."/>
            <person name="Myers T."/>
            <person name="Yan Y."/>
            <person name="Sichtig H."/>
        </authorList>
    </citation>
    <scope>NUCLEOTIDE SEQUENCE [LARGE SCALE GENOMIC DNA]</scope>
    <source>
        <strain evidence="16 18">FDAARGOS_986</strain>
    </source>
</reference>
<evidence type="ECO:0000256" key="5">
    <source>
        <dbReference type="ARBA" id="ARBA00022679"/>
    </source>
</evidence>
<dbReference type="EMBL" id="CP066092">
    <property type="protein sequence ID" value="QQB19664.1"/>
    <property type="molecule type" value="Genomic_DNA"/>
</dbReference>
<feature type="modified residue" description="N6-(pyridoxal phosphate)lysine" evidence="13">
    <location>
        <position position="206"/>
    </location>
</feature>
<dbReference type="InterPro" id="IPR016454">
    <property type="entry name" value="Cysteine_dSase"/>
</dbReference>
<reference evidence="17 19" key="3">
    <citation type="journal article" date="2021" name="Front. Microbiol.">
        <title>Prevalence and Genetic Analysis of Chromosomal mcr-3/7 in Aeromonas From U.S. Animal-Derived Samples.</title>
        <authorList>
            <person name="Wang Y."/>
            <person name="Hou N."/>
            <person name="Rasooly R."/>
            <person name="Gu Y."/>
            <person name="He X."/>
        </authorList>
    </citation>
    <scope>NUCLEOTIDE SEQUENCE [LARGE SCALE GENOMIC DNA]</scope>
    <source>
        <strain evidence="17 19">4608</strain>
    </source>
</reference>
<dbReference type="AlphaFoldDB" id="A0ABD7EQ70"/>
<evidence type="ECO:0000256" key="13">
    <source>
        <dbReference type="HAMAP-Rule" id="MF_00331"/>
    </source>
</evidence>